<dbReference type="Proteomes" id="UP001152755">
    <property type="component" value="Unassembled WGS sequence"/>
</dbReference>
<dbReference type="InterPro" id="IPR036894">
    <property type="entry name" value="YbaB-like_sf"/>
</dbReference>
<dbReference type="RefSeq" id="WP_277829954.1">
    <property type="nucleotide sequence ID" value="NZ_JAAIVF010000001.1"/>
</dbReference>
<keyword evidence="2" id="KW-1185">Reference proteome</keyword>
<dbReference type="GO" id="GO:0003677">
    <property type="term" value="F:DNA binding"/>
    <property type="evidence" value="ECO:0007669"/>
    <property type="project" value="InterPro"/>
</dbReference>
<dbReference type="SUPFAM" id="SSF82607">
    <property type="entry name" value="YbaB-like"/>
    <property type="match status" value="1"/>
</dbReference>
<dbReference type="Pfam" id="PF02575">
    <property type="entry name" value="YbaB_DNA_bd"/>
    <property type="match status" value="1"/>
</dbReference>
<evidence type="ECO:0000313" key="2">
    <source>
        <dbReference type="Proteomes" id="UP001152755"/>
    </source>
</evidence>
<accession>A0A9X4M2A0</accession>
<dbReference type="InterPro" id="IPR004401">
    <property type="entry name" value="YbaB/EbfC"/>
</dbReference>
<evidence type="ECO:0000313" key="1">
    <source>
        <dbReference type="EMBL" id="MDG3015524.1"/>
    </source>
</evidence>
<gene>
    <name evidence="1" type="ORF">NVS88_13270</name>
</gene>
<protein>
    <submittedName>
        <fullName evidence="1">YbaB/EbfC family nucleoid-associated protein</fullName>
    </submittedName>
</protein>
<dbReference type="Gene3D" id="3.30.1310.10">
    <property type="entry name" value="Nucleoid-associated protein YbaB-like domain"/>
    <property type="match status" value="1"/>
</dbReference>
<dbReference type="AlphaFoldDB" id="A0A9X4M2A0"/>
<organism evidence="1 2">
    <name type="scientific">Speluncibacter jeojiensis</name>
    <dbReference type="NCBI Taxonomy" id="2710754"/>
    <lineage>
        <taxon>Bacteria</taxon>
        <taxon>Bacillati</taxon>
        <taxon>Actinomycetota</taxon>
        <taxon>Actinomycetes</taxon>
        <taxon>Mycobacteriales</taxon>
        <taxon>Speluncibacteraceae</taxon>
        <taxon>Speluncibacter</taxon>
    </lineage>
</organism>
<dbReference type="EMBL" id="JANRHA010000008">
    <property type="protein sequence ID" value="MDG3015524.1"/>
    <property type="molecule type" value="Genomic_DNA"/>
</dbReference>
<name>A0A9X4M2A0_9ACTN</name>
<reference evidence="1" key="1">
    <citation type="submission" date="2022-08" db="EMBL/GenBank/DDBJ databases">
        <title>Genome analysis of Corynebacteriales strain.</title>
        <authorList>
            <person name="Lee S.D."/>
        </authorList>
    </citation>
    <scope>NUCLEOTIDE SEQUENCE</scope>
    <source>
        <strain evidence="1">D3-21</strain>
    </source>
</reference>
<comment type="caution">
    <text evidence="1">The sequence shown here is derived from an EMBL/GenBank/DDBJ whole genome shotgun (WGS) entry which is preliminary data.</text>
</comment>
<sequence length="114" mass="12780">MSYLDDWNAEQRDIAAQWRQRHRSLQLALDGIRVRGSSPNGELGVVVDARGAVTDIRLSPQALRLGDDRWGRLMLQTIQRAQADAARQAEVAAKPFTDDPAFRESIAVLRDLVE</sequence>
<proteinExistence type="predicted"/>